<evidence type="ECO:0000313" key="3">
    <source>
        <dbReference type="Proteomes" id="UP000000683"/>
    </source>
</evidence>
<dbReference type="AlphaFoldDB" id="F5Z5A8"/>
<dbReference type="Pfam" id="PF08668">
    <property type="entry name" value="HDOD"/>
    <property type="match status" value="1"/>
</dbReference>
<reference evidence="2 3" key="1">
    <citation type="journal article" date="2011" name="J. Bacteriol.">
        <title>Complete genome sequence of the polycyclic aromatic hydrocarbon-degrading bacterium Alteromonas sp. strain SN2.</title>
        <authorList>
            <person name="Jin H.M."/>
            <person name="Jeong H."/>
            <person name="Moon E.J."/>
            <person name="Math R.K."/>
            <person name="Lee K."/>
            <person name="Kim H.J."/>
            <person name="Jeon C.O."/>
            <person name="Oh T.K."/>
            <person name="Kim J.F."/>
        </authorList>
    </citation>
    <scope>NUCLEOTIDE SEQUENCE [LARGE SCALE GENOMIC DNA]</scope>
    <source>
        <strain evidence="3">JCM 17741 / KACC 18427 / KCTC 11700BP / SN2</strain>
    </source>
</reference>
<evidence type="ECO:0000259" key="1">
    <source>
        <dbReference type="PROSITE" id="PS51833"/>
    </source>
</evidence>
<feature type="domain" description="HDOD" evidence="1">
    <location>
        <begin position="121"/>
        <end position="323"/>
    </location>
</feature>
<proteinExistence type="predicted"/>
<keyword evidence="3" id="KW-1185">Reference proteome</keyword>
<dbReference type="Proteomes" id="UP000000683">
    <property type="component" value="Chromosome"/>
</dbReference>
<dbReference type="eggNOG" id="COG1639">
    <property type="taxonomic scope" value="Bacteria"/>
</dbReference>
<dbReference type="PROSITE" id="PS51833">
    <property type="entry name" value="HDOD"/>
    <property type="match status" value="1"/>
</dbReference>
<gene>
    <name evidence="2" type="ordered locus">ambt_16235</name>
</gene>
<dbReference type="EMBL" id="CP002339">
    <property type="protein sequence ID" value="AEF04754.1"/>
    <property type="molecule type" value="Genomic_DNA"/>
</dbReference>
<dbReference type="HOGENOM" id="CLU_060731_0_0_6"/>
<sequence length="407" mass="46178">MHGIYEQTLEQLLSRSYFEMTTPASTPPPIDERFESLLISPELAMKMLGKRGPGEISFEQSEQGDARRQLLHVEKVAIENKRLKAQSDASYTETVNHYLHEVLLGELTEQLSFTSDVFNNTLNLSDDTGALLDALSVRAASVSKLEPIAANLPWLYDELMQVVNSPAFRRRDSKGRVIVVETFRTALSFLGIENLRLLIPSLIVKRAMPQVTDPYPCIKLKLTQFAHGTAVSARHLAPHYKLNPVQAYSFGMLSQLGRCAIIRLYFKLFDKVQLHLLTESQKDKERMRHEALLKLAPSANYLIALQDEYADALSADLIENMMLKRLFIGDAMRQCANREPCEVGSMAKLLHQARTYSKVRMLHQSRMIEVAEVKPMIKEQEYPSGALEKLRSVDIFTLPLSREEENS</sequence>
<dbReference type="RefSeq" id="WP_013785676.1">
    <property type="nucleotide sequence ID" value="NC_015554.1"/>
</dbReference>
<dbReference type="Gene3D" id="1.10.3210.10">
    <property type="entry name" value="Hypothetical protein af1432"/>
    <property type="match status" value="1"/>
</dbReference>
<organism evidence="2 3">
    <name type="scientific">Alteromonas naphthalenivorans</name>
    <dbReference type="NCBI Taxonomy" id="715451"/>
    <lineage>
        <taxon>Bacteria</taxon>
        <taxon>Pseudomonadati</taxon>
        <taxon>Pseudomonadota</taxon>
        <taxon>Gammaproteobacteria</taxon>
        <taxon>Alteromonadales</taxon>
        <taxon>Alteromonadaceae</taxon>
        <taxon>Alteromonas/Salinimonas group</taxon>
        <taxon>Alteromonas</taxon>
    </lineage>
</organism>
<dbReference type="SUPFAM" id="SSF109604">
    <property type="entry name" value="HD-domain/PDEase-like"/>
    <property type="match status" value="1"/>
</dbReference>
<accession>F5Z5A8</accession>
<dbReference type="InterPro" id="IPR013976">
    <property type="entry name" value="HDOD"/>
</dbReference>
<name>F5Z5A8_ALTNA</name>
<dbReference type="KEGG" id="alt:ambt_16235"/>
<evidence type="ECO:0000313" key="2">
    <source>
        <dbReference type="EMBL" id="AEF04754.1"/>
    </source>
</evidence>
<protein>
    <submittedName>
        <fullName evidence="2">Signal transduction protein</fullName>
    </submittedName>
</protein>